<evidence type="ECO:0000256" key="1">
    <source>
        <dbReference type="ARBA" id="ARBA00022679"/>
    </source>
</evidence>
<evidence type="ECO:0000256" key="2">
    <source>
        <dbReference type="ARBA" id="ARBA00022741"/>
    </source>
</evidence>
<dbReference type="Pfam" id="PF02733">
    <property type="entry name" value="Dak1"/>
    <property type="match status" value="1"/>
</dbReference>
<keyword evidence="3 7" id="KW-0418">Kinase</keyword>
<protein>
    <submittedName>
        <fullName evidence="7">Dihydroxyacetone kinase</fullName>
    </submittedName>
</protein>
<feature type="domain" description="DhaL" evidence="5">
    <location>
        <begin position="354"/>
        <end position="542"/>
    </location>
</feature>
<dbReference type="Proteomes" id="UP000249645">
    <property type="component" value="Unassembled WGS sequence"/>
</dbReference>
<dbReference type="InterPro" id="IPR004006">
    <property type="entry name" value="DhaK_dom"/>
</dbReference>
<dbReference type="GO" id="GO:0019563">
    <property type="term" value="P:glycerol catabolic process"/>
    <property type="evidence" value="ECO:0007669"/>
    <property type="project" value="TreeGrafter"/>
</dbReference>
<keyword evidence="4" id="KW-0067">ATP-binding</keyword>
<dbReference type="Gene3D" id="3.30.1180.20">
    <property type="entry name" value="Dihydroxyacetone kinase, domain 2"/>
    <property type="match status" value="1"/>
</dbReference>
<evidence type="ECO:0000313" key="8">
    <source>
        <dbReference type="Proteomes" id="UP000249645"/>
    </source>
</evidence>
<proteinExistence type="predicted"/>
<evidence type="ECO:0000313" key="7">
    <source>
        <dbReference type="EMBL" id="PZP52446.1"/>
    </source>
</evidence>
<dbReference type="Pfam" id="PF02734">
    <property type="entry name" value="Dak2"/>
    <property type="match status" value="1"/>
</dbReference>
<dbReference type="InterPro" id="IPR050861">
    <property type="entry name" value="Dihydroxyacetone_Kinase"/>
</dbReference>
<name>A0A2W5H324_9SPHI</name>
<gene>
    <name evidence="7" type="ORF">DI598_00660</name>
</gene>
<dbReference type="EMBL" id="QFOI01000004">
    <property type="protein sequence ID" value="PZP52446.1"/>
    <property type="molecule type" value="Genomic_DNA"/>
</dbReference>
<dbReference type="GO" id="GO:0005524">
    <property type="term" value="F:ATP binding"/>
    <property type="evidence" value="ECO:0007669"/>
    <property type="project" value="UniProtKB-KW"/>
</dbReference>
<dbReference type="PANTHER" id="PTHR28629">
    <property type="entry name" value="TRIOKINASE/FMN CYCLASE"/>
    <property type="match status" value="1"/>
</dbReference>
<dbReference type="SMART" id="SM01120">
    <property type="entry name" value="Dak2"/>
    <property type="match status" value="1"/>
</dbReference>
<dbReference type="GO" id="GO:0005829">
    <property type="term" value="C:cytosol"/>
    <property type="evidence" value="ECO:0007669"/>
    <property type="project" value="TreeGrafter"/>
</dbReference>
<keyword evidence="1" id="KW-0808">Transferase</keyword>
<feature type="domain" description="DhaK" evidence="6">
    <location>
        <begin position="7"/>
        <end position="324"/>
    </location>
</feature>
<dbReference type="AlphaFoldDB" id="A0A2W5H324"/>
<dbReference type="PROSITE" id="PS51480">
    <property type="entry name" value="DHAL"/>
    <property type="match status" value="1"/>
</dbReference>
<dbReference type="PANTHER" id="PTHR28629:SF4">
    <property type="entry name" value="TRIOKINASE_FMN CYCLASE"/>
    <property type="match status" value="1"/>
</dbReference>
<evidence type="ECO:0000256" key="3">
    <source>
        <dbReference type="ARBA" id="ARBA00022777"/>
    </source>
</evidence>
<dbReference type="FunFam" id="3.40.50.10440:FF:000001">
    <property type="entry name" value="Dihydroxyacetone kinase, DhaK subunit"/>
    <property type="match status" value="1"/>
</dbReference>
<comment type="caution">
    <text evidence="7">The sequence shown here is derived from an EMBL/GenBank/DDBJ whole genome shotgun (WGS) entry which is preliminary data.</text>
</comment>
<evidence type="ECO:0000259" key="5">
    <source>
        <dbReference type="PROSITE" id="PS51480"/>
    </source>
</evidence>
<dbReference type="FunFam" id="1.25.40.340:FF:000002">
    <property type="entry name" value="Dihydroxyacetone kinase, L subunit"/>
    <property type="match status" value="1"/>
</dbReference>
<dbReference type="Gene3D" id="1.25.40.340">
    <property type="match status" value="1"/>
</dbReference>
<dbReference type="InterPro" id="IPR004007">
    <property type="entry name" value="DhaL_dom"/>
</dbReference>
<accession>A0A2W5H324</accession>
<organism evidence="7 8">
    <name type="scientific">Pseudopedobacter saltans</name>
    <dbReference type="NCBI Taxonomy" id="151895"/>
    <lineage>
        <taxon>Bacteria</taxon>
        <taxon>Pseudomonadati</taxon>
        <taxon>Bacteroidota</taxon>
        <taxon>Sphingobacteriia</taxon>
        <taxon>Sphingobacteriales</taxon>
        <taxon>Sphingobacteriaceae</taxon>
        <taxon>Pseudopedobacter</taxon>
    </lineage>
</organism>
<evidence type="ECO:0000256" key="4">
    <source>
        <dbReference type="ARBA" id="ARBA00022840"/>
    </source>
</evidence>
<sequence length="542" mass="57350">MKFFKNQNEDIVKEALLGLVASNDQLALLDAFPKIKVVVRKKLDKSKVAIISGGGSGHEPAHAGFVGEGMLTAAVCGEIFASPSVDAVLSAIMAVTGPSGCLLIIKNYTGDRLNFGLAAEQARNLGYKVETIVVNDDIALGVNKNSRGIAGTVFVHKIAGQLSQEGKSLSHIYKTAQTVVENTFSLGLSLTECQRFVDATETRIGDKQVELGLGIHGESGAKIIPYKTADVLTKNVADVLYPYAQKHKGSIAILVNNLGTATPLEMNIVTQALANTTLGKKIKYIVGPAPIMTALNMNGFSFSILLLDKTTEKALIQSNDISAWPGVNEFNSRKSLVKMPKLPATIKGKASHDSSTADIITKTSKLLIAIEKEMNDLDAKVGDGDAGSTFAAASKNILSEIKKLPLKDGAALLSSIGGLLAREAGGSSGVLLSILFFGAGEQHKTEKHWGKSLLKGLEVMQSYGGAQIGARTMVDALEPALKALADDQTLSVVAKKARQGAENTKKVKKTDFGRSSYIPASVLKNVPDPGAEIIARIFENLL</sequence>
<evidence type="ECO:0000259" key="6">
    <source>
        <dbReference type="PROSITE" id="PS51481"/>
    </source>
</evidence>
<dbReference type="Gene3D" id="3.40.50.10440">
    <property type="entry name" value="Dihydroxyacetone kinase, domain 1"/>
    <property type="match status" value="1"/>
</dbReference>
<dbReference type="PROSITE" id="PS51481">
    <property type="entry name" value="DHAK"/>
    <property type="match status" value="1"/>
</dbReference>
<dbReference type="SUPFAM" id="SSF101473">
    <property type="entry name" value="DhaL-like"/>
    <property type="match status" value="1"/>
</dbReference>
<keyword evidence="2" id="KW-0547">Nucleotide-binding</keyword>
<dbReference type="InterPro" id="IPR036117">
    <property type="entry name" value="DhaL_dom_sf"/>
</dbReference>
<reference evidence="7 8" key="1">
    <citation type="submission" date="2017-11" db="EMBL/GenBank/DDBJ databases">
        <title>Infants hospitalized years apart are colonized by the same room-sourced microbial strains.</title>
        <authorList>
            <person name="Brooks B."/>
            <person name="Olm M.R."/>
            <person name="Firek B.A."/>
            <person name="Baker R."/>
            <person name="Thomas B.C."/>
            <person name="Morowitz M.J."/>
            <person name="Banfield J.F."/>
        </authorList>
    </citation>
    <scope>NUCLEOTIDE SEQUENCE [LARGE SCALE GENOMIC DNA]</scope>
    <source>
        <strain evidence="7">S2_009_000_R2_76</strain>
    </source>
</reference>
<dbReference type="GO" id="GO:0004371">
    <property type="term" value="F:glycerone kinase activity"/>
    <property type="evidence" value="ECO:0007669"/>
    <property type="project" value="InterPro"/>
</dbReference>
<dbReference type="SUPFAM" id="SSF82549">
    <property type="entry name" value="DAK1/DegV-like"/>
    <property type="match status" value="1"/>
</dbReference>